<organism evidence="1 2">
    <name type="scientific">Nostoc cf. commune SO-36</name>
    <dbReference type="NCBI Taxonomy" id="449208"/>
    <lineage>
        <taxon>Bacteria</taxon>
        <taxon>Bacillati</taxon>
        <taxon>Cyanobacteriota</taxon>
        <taxon>Cyanophyceae</taxon>
        <taxon>Nostocales</taxon>
        <taxon>Nostocaceae</taxon>
        <taxon>Nostoc</taxon>
    </lineage>
</organism>
<proteinExistence type="predicted"/>
<sequence>MASKGVKARFKLPTTIIITMTRVDASDRMNTLFTETAAPITEVKETSDFTEHDLAERQQRINEELFQRIHQLIAEDAD</sequence>
<evidence type="ECO:0000313" key="2">
    <source>
        <dbReference type="Proteomes" id="UP001055453"/>
    </source>
</evidence>
<name>A0ABN6Q9E7_NOSCO</name>
<dbReference type="EMBL" id="AP025732">
    <property type="protein sequence ID" value="BDI19004.1"/>
    <property type="molecule type" value="Genomic_DNA"/>
</dbReference>
<protein>
    <submittedName>
        <fullName evidence="1">Uncharacterized protein</fullName>
    </submittedName>
</protein>
<dbReference type="Proteomes" id="UP001055453">
    <property type="component" value="Chromosome"/>
</dbReference>
<evidence type="ECO:0000313" key="1">
    <source>
        <dbReference type="EMBL" id="BDI19004.1"/>
    </source>
</evidence>
<gene>
    <name evidence="1" type="ORF">ANSO36C_48060</name>
</gene>
<reference evidence="1" key="1">
    <citation type="submission" date="2022-04" db="EMBL/GenBank/DDBJ databases">
        <title>Complete genome sequence of a cyanobacterium, Nostoc sp. SO-36, isolated in Antarctica.</title>
        <authorList>
            <person name="Kanesaki Y."/>
            <person name="Effendi D."/>
            <person name="Sakamoto T."/>
            <person name="Ohtani S."/>
            <person name="Awai K."/>
        </authorList>
    </citation>
    <scope>NUCLEOTIDE SEQUENCE</scope>
    <source>
        <strain evidence="1">SO-36</strain>
    </source>
</reference>
<keyword evidence="2" id="KW-1185">Reference proteome</keyword>
<accession>A0ABN6Q9E7</accession>